<dbReference type="PROSITE" id="PS00166">
    <property type="entry name" value="ENOYL_COA_HYDRATASE"/>
    <property type="match status" value="1"/>
</dbReference>
<dbReference type="Gene3D" id="3.90.226.10">
    <property type="entry name" value="2-enoyl-CoA Hydratase, Chain A, domain 1"/>
    <property type="match status" value="1"/>
</dbReference>
<keyword evidence="3" id="KW-0456">Lyase</keyword>
<dbReference type="InterPro" id="IPR029045">
    <property type="entry name" value="ClpP/crotonase-like_dom_sf"/>
</dbReference>
<accession>A0ABU5V3F8</accession>
<evidence type="ECO:0000313" key="6">
    <source>
        <dbReference type="Proteomes" id="UP001301653"/>
    </source>
</evidence>
<dbReference type="SUPFAM" id="SSF52096">
    <property type="entry name" value="ClpP/crotonase"/>
    <property type="match status" value="1"/>
</dbReference>
<dbReference type="CDD" id="cd06558">
    <property type="entry name" value="crotonase-like"/>
    <property type="match status" value="1"/>
</dbReference>
<dbReference type="EMBL" id="JAYFUH010000110">
    <property type="protein sequence ID" value="MEA5667722.1"/>
    <property type="molecule type" value="Genomic_DNA"/>
</dbReference>
<reference evidence="5 6" key="1">
    <citation type="submission" date="2023-12" db="EMBL/GenBank/DDBJ databases">
        <title>Stenotrophomonas guangdongensis sp. nov., isolated from wilted pepper plants (Capsicum annuum).</title>
        <authorList>
            <person name="Qiu M."/>
            <person name="Li Y."/>
            <person name="Liu Q."/>
            <person name="Zhang X."/>
            <person name="Huang Y."/>
            <person name="Guo R."/>
            <person name="Hu M."/>
            <person name="Zhou J."/>
            <person name="Zhou X."/>
        </authorList>
    </citation>
    <scope>NUCLEOTIDE SEQUENCE [LARGE SCALE GENOMIC DNA]</scope>
    <source>
        <strain evidence="5 6">MH1</strain>
    </source>
</reference>
<proteinExistence type="inferred from homology"/>
<name>A0ABU5V3F8_9GAMM</name>
<sequence length="266" mass="27676">MNNEAVIQLGRTVSVRLVGAHVALVTLQRPLVRNAIDAITALNLEQAVQLTDADSEVRCVILTGAGDQAFCAGADLKAIANGEAAALSTTRGGFAGFVHQPRRKPWIAAVNGLALAGGTEIALACDLIVAAGHAAFGLPEVRRGLVAAAGGLYRLTRAIPRALAIELILTGEQLPAARAQAIGLVNQVVPGPELLATAITLAERISANAPLAVCESLAVARAAFDHDDRVLREMSASAIRAVAGSRDYLEGPRAFLERRPPHWSGT</sequence>
<comment type="similarity">
    <text evidence="1 4">Belongs to the enoyl-CoA hydratase/isomerase family.</text>
</comment>
<protein>
    <submittedName>
        <fullName evidence="5">Enoyl-CoA hydratase-related protein</fullName>
    </submittedName>
</protein>
<evidence type="ECO:0000313" key="5">
    <source>
        <dbReference type="EMBL" id="MEA5667722.1"/>
    </source>
</evidence>
<keyword evidence="6" id="KW-1185">Reference proteome</keyword>
<dbReference type="Proteomes" id="UP001301653">
    <property type="component" value="Unassembled WGS sequence"/>
</dbReference>
<evidence type="ECO:0000256" key="1">
    <source>
        <dbReference type="ARBA" id="ARBA00005254"/>
    </source>
</evidence>
<dbReference type="InterPro" id="IPR018376">
    <property type="entry name" value="Enoyl-CoA_hyd/isom_CS"/>
</dbReference>
<keyword evidence="2" id="KW-0443">Lipid metabolism</keyword>
<evidence type="ECO:0000256" key="3">
    <source>
        <dbReference type="ARBA" id="ARBA00023239"/>
    </source>
</evidence>
<gene>
    <name evidence="5" type="ORF">VA603_09290</name>
</gene>
<dbReference type="Gene3D" id="1.10.12.10">
    <property type="entry name" value="Lyase 2-enoyl-coa Hydratase, Chain A, domain 2"/>
    <property type="match status" value="1"/>
</dbReference>
<comment type="caution">
    <text evidence="5">The sequence shown here is derived from an EMBL/GenBank/DDBJ whole genome shotgun (WGS) entry which is preliminary data.</text>
</comment>
<dbReference type="RefSeq" id="WP_323438622.1">
    <property type="nucleotide sequence ID" value="NZ_JAYFUH010000110.1"/>
</dbReference>
<evidence type="ECO:0000256" key="2">
    <source>
        <dbReference type="ARBA" id="ARBA00023098"/>
    </source>
</evidence>
<dbReference type="PANTHER" id="PTHR11941">
    <property type="entry name" value="ENOYL-COA HYDRATASE-RELATED"/>
    <property type="match status" value="1"/>
</dbReference>
<dbReference type="InterPro" id="IPR001753">
    <property type="entry name" value="Enoyl-CoA_hydra/iso"/>
</dbReference>
<dbReference type="PANTHER" id="PTHR11941:SF169">
    <property type="entry name" value="(7AS)-7A-METHYL-1,5-DIOXO-2,3,5,6,7,7A-HEXAHYDRO-1H-INDENE-CARBOXYL-COA HYDROLASE"/>
    <property type="match status" value="1"/>
</dbReference>
<dbReference type="InterPro" id="IPR014748">
    <property type="entry name" value="Enoyl-CoA_hydra_C"/>
</dbReference>
<evidence type="ECO:0000256" key="4">
    <source>
        <dbReference type="RuleBase" id="RU003707"/>
    </source>
</evidence>
<organism evidence="5 6">
    <name type="scientific">Stenotrophomonas capsici</name>
    <dbReference type="NCBI Taxonomy" id="3110230"/>
    <lineage>
        <taxon>Bacteria</taxon>
        <taxon>Pseudomonadati</taxon>
        <taxon>Pseudomonadota</taxon>
        <taxon>Gammaproteobacteria</taxon>
        <taxon>Lysobacterales</taxon>
        <taxon>Lysobacteraceae</taxon>
        <taxon>Stenotrophomonas</taxon>
    </lineage>
</organism>
<dbReference type="Pfam" id="PF00378">
    <property type="entry name" value="ECH_1"/>
    <property type="match status" value="1"/>
</dbReference>